<reference evidence="2" key="5">
    <citation type="journal article" date="2021" name="G3 (Bethesda)">
        <title>Aegilops tauschii genome assembly Aet v5.0 features greater sequence contiguity and improved annotation.</title>
        <authorList>
            <person name="Wang L."/>
            <person name="Zhu T."/>
            <person name="Rodriguez J.C."/>
            <person name="Deal K.R."/>
            <person name="Dubcovsky J."/>
            <person name="McGuire P.E."/>
            <person name="Lux T."/>
            <person name="Spannagl M."/>
            <person name="Mayer K.F.X."/>
            <person name="Baldrich P."/>
            <person name="Meyers B.C."/>
            <person name="Huo N."/>
            <person name="Gu Y.Q."/>
            <person name="Zhou H."/>
            <person name="Devos K.M."/>
            <person name="Bennetzen J.L."/>
            <person name="Unver T."/>
            <person name="Budak H."/>
            <person name="Gulick P.J."/>
            <person name="Galiba G."/>
            <person name="Kalapos B."/>
            <person name="Nelson D.R."/>
            <person name="Li P."/>
            <person name="You F.M."/>
            <person name="Luo M.C."/>
            <person name="Dvorak J."/>
        </authorList>
    </citation>
    <scope>NUCLEOTIDE SEQUENCE [LARGE SCALE GENOMIC DNA]</scope>
    <source>
        <strain evidence="2">cv. AL8/78</strain>
    </source>
</reference>
<evidence type="ECO:0000256" key="1">
    <source>
        <dbReference type="SAM" id="MobiDB-lite"/>
    </source>
</evidence>
<dbReference type="Proteomes" id="UP000015105">
    <property type="component" value="Chromosome 2D"/>
</dbReference>
<protein>
    <submittedName>
        <fullName evidence="2">Uncharacterized protein</fullName>
    </submittedName>
</protein>
<organism evidence="2 3">
    <name type="scientific">Aegilops tauschii subsp. strangulata</name>
    <name type="common">Goatgrass</name>
    <dbReference type="NCBI Taxonomy" id="200361"/>
    <lineage>
        <taxon>Eukaryota</taxon>
        <taxon>Viridiplantae</taxon>
        <taxon>Streptophyta</taxon>
        <taxon>Embryophyta</taxon>
        <taxon>Tracheophyta</taxon>
        <taxon>Spermatophyta</taxon>
        <taxon>Magnoliopsida</taxon>
        <taxon>Liliopsida</taxon>
        <taxon>Poales</taxon>
        <taxon>Poaceae</taxon>
        <taxon>BOP clade</taxon>
        <taxon>Pooideae</taxon>
        <taxon>Triticodae</taxon>
        <taxon>Triticeae</taxon>
        <taxon>Triticinae</taxon>
        <taxon>Aegilops</taxon>
    </lineage>
</organism>
<accession>A0A453BNM0</accession>
<reference evidence="2" key="3">
    <citation type="journal article" date="2017" name="Nature">
        <title>Genome sequence of the progenitor of the wheat D genome Aegilops tauschii.</title>
        <authorList>
            <person name="Luo M.C."/>
            <person name="Gu Y.Q."/>
            <person name="Puiu D."/>
            <person name="Wang H."/>
            <person name="Twardziok S.O."/>
            <person name="Deal K.R."/>
            <person name="Huo N."/>
            <person name="Zhu T."/>
            <person name="Wang L."/>
            <person name="Wang Y."/>
            <person name="McGuire P.E."/>
            <person name="Liu S."/>
            <person name="Long H."/>
            <person name="Ramasamy R.K."/>
            <person name="Rodriguez J.C."/>
            <person name="Van S.L."/>
            <person name="Yuan L."/>
            <person name="Wang Z."/>
            <person name="Xia Z."/>
            <person name="Xiao L."/>
            <person name="Anderson O.D."/>
            <person name="Ouyang S."/>
            <person name="Liang Y."/>
            <person name="Zimin A.V."/>
            <person name="Pertea G."/>
            <person name="Qi P."/>
            <person name="Bennetzen J.L."/>
            <person name="Dai X."/>
            <person name="Dawson M.W."/>
            <person name="Muller H.G."/>
            <person name="Kugler K."/>
            <person name="Rivarola-Duarte L."/>
            <person name="Spannagl M."/>
            <person name="Mayer K.F.X."/>
            <person name="Lu F.H."/>
            <person name="Bevan M.W."/>
            <person name="Leroy P."/>
            <person name="Li P."/>
            <person name="You F.M."/>
            <person name="Sun Q."/>
            <person name="Liu Z."/>
            <person name="Lyons E."/>
            <person name="Wicker T."/>
            <person name="Salzberg S.L."/>
            <person name="Devos K.M."/>
            <person name="Dvorak J."/>
        </authorList>
    </citation>
    <scope>NUCLEOTIDE SEQUENCE [LARGE SCALE GENOMIC DNA]</scope>
    <source>
        <strain evidence="2">cv. AL8/78</strain>
    </source>
</reference>
<feature type="compositionally biased region" description="Basic residues" evidence="1">
    <location>
        <begin position="94"/>
        <end position="113"/>
    </location>
</feature>
<evidence type="ECO:0000313" key="3">
    <source>
        <dbReference type="Proteomes" id="UP000015105"/>
    </source>
</evidence>
<feature type="region of interest" description="Disordered" evidence="1">
    <location>
        <begin position="94"/>
        <end position="127"/>
    </location>
</feature>
<reference evidence="3" key="1">
    <citation type="journal article" date="2014" name="Science">
        <title>Ancient hybridizations among the ancestral genomes of bread wheat.</title>
        <authorList>
            <consortium name="International Wheat Genome Sequencing Consortium,"/>
            <person name="Marcussen T."/>
            <person name="Sandve S.R."/>
            <person name="Heier L."/>
            <person name="Spannagl M."/>
            <person name="Pfeifer M."/>
            <person name="Jakobsen K.S."/>
            <person name="Wulff B.B."/>
            <person name="Steuernagel B."/>
            <person name="Mayer K.F."/>
            <person name="Olsen O.A."/>
        </authorList>
    </citation>
    <scope>NUCLEOTIDE SEQUENCE [LARGE SCALE GENOMIC DNA]</scope>
    <source>
        <strain evidence="3">cv. AL8/78</strain>
    </source>
</reference>
<name>A0A453BNM0_AEGTS</name>
<sequence>MCLLLISCCRATHFKLRRMLPMWRMCLAGALGAENVYTILILKWIKAAAEDEIHANITCTDIDSNNPVQIDDLASSLAQLHLGPCYPSIAVYQPRRRPRSRTRRQTSRRRRSPCGRTSESSCRGSCW</sequence>
<proteinExistence type="predicted"/>
<reference evidence="3" key="2">
    <citation type="journal article" date="2017" name="Nat. Plants">
        <title>The Aegilops tauschii genome reveals multiple impacts of transposons.</title>
        <authorList>
            <person name="Zhao G."/>
            <person name="Zou C."/>
            <person name="Li K."/>
            <person name="Wang K."/>
            <person name="Li T."/>
            <person name="Gao L."/>
            <person name="Zhang X."/>
            <person name="Wang H."/>
            <person name="Yang Z."/>
            <person name="Liu X."/>
            <person name="Jiang W."/>
            <person name="Mao L."/>
            <person name="Kong X."/>
            <person name="Jiao Y."/>
            <person name="Jia J."/>
        </authorList>
    </citation>
    <scope>NUCLEOTIDE SEQUENCE [LARGE SCALE GENOMIC DNA]</scope>
    <source>
        <strain evidence="3">cv. AL8/78</strain>
    </source>
</reference>
<reference evidence="2" key="4">
    <citation type="submission" date="2019-03" db="UniProtKB">
        <authorList>
            <consortium name="EnsemblPlants"/>
        </authorList>
    </citation>
    <scope>IDENTIFICATION</scope>
</reference>
<feature type="compositionally biased region" description="Polar residues" evidence="1">
    <location>
        <begin position="115"/>
        <end position="127"/>
    </location>
</feature>
<keyword evidence="3" id="KW-1185">Reference proteome</keyword>
<dbReference type="EnsemblPlants" id="AET2Gv20575500.1">
    <property type="protein sequence ID" value="AET2Gv20575500.1"/>
    <property type="gene ID" value="AET2Gv20575500"/>
</dbReference>
<dbReference type="Gramene" id="AET2Gv20575500.1">
    <property type="protein sequence ID" value="AET2Gv20575500.1"/>
    <property type="gene ID" value="AET2Gv20575500"/>
</dbReference>
<evidence type="ECO:0000313" key="2">
    <source>
        <dbReference type="EnsemblPlants" id="AET2Gv20575500.1"/>
    </source>
</evidence>
<dbReference type="AlphaFoldDB" id="A0A453BNM0"/>